<keyword evidence="7" id="KW-1185">Reference proteome</keyword>
<dbReference type="GO" id="GO:0005524">
    <property type="term" value="F:ATP binding"/>
    <property type="evidence" value="ECO:0007669"/>
    <property type="project" value="InterPro"/>
</dbReference>
<dbReference type="AlphaFoldDB" id="A0A4S4K7W6"/>
<evidence type="ECO:0000259" key="5">
    <source>
        <dbReference type="Pfam" id="PF00176"/>
    </source>
</evidence>
<accession>A0A4S4K7W6</accession>
<dbReference type="InterPro" id="IPR027417">
    <property type="entry name" value="P-loop_NTPase"/>
</dbReference>
<evidence type="ECO:0000256" key="2">
    <source>
        <dbReference type="ARBA" id="ARBA00022840"/>
    </source>
</evidence>
<name>A0A4S4K7W6_9APHY</name>
<gene>
    <name evidence="6" type="ORF">EW026_g7417</name>
</gene>
<keyword evidence="4" id="KW-1133">Transmembrane helix</keyword>
<evidence type="ECO:0000313" key="6">
    <source>
        <dbReference type="EMBL" id="THG93946.1"/>
    </source>
</evidence>
<feature type="transmembrane region" description="Helical" evidence="4">
    <location>
        <begin position="6"/>
        <end position="23"/>
    </location>
</feature>
<feature type="region of interest" description="Disordered" evidence="3">
    <location>
        <begin position="230"/>
        <end position="259"/>
    </location>
</feature>
<keyword evidence="4" id="KW-0472">Membrane</keyword>
<organism evidence="6 7">
    <name type="scientific">Hermanssonia centrifuga</name>
    <dbReference type="NCBI Taxonomy" id="98765"/>
    <lineage>
        <taxon>Eukaryota</taxon>
        <taxon>Fungi</taxon>
        <taxon>Dikarya</taxon>
        <taxon>Basidiomycota</taxon>
        <taxon>Agaricomycotina</taxon>
        <taxon>Agaricomycetes</taxon>
        <taxon>Polyporales</taxon>
        <taxon>Meruliaceae</taxon>
        <taxon>Hermanssonia</taxon>
    </lineage>
</organism>
<keyword evidence="1" id="KW-0547">Nucleotide-binding</keyword>
<dbReference type="EMBL" id="SGPJ01000533">
    <property type="protein sequence ID" value="THG93946.1"/>
    <property type="molecule type" value="Genomic_DNA"/>
</dbReference>
<dbReference type="SUPFAM" id="SSF52540">
    <property type="entry name" value="P-loop containing nucleoside triphosphate hydrolases"/>
    <property type="match status" value="1"/>
</dbReference>
<comment type="caution">
    <text evidence="6">The sequence shown here is derived from an EMBL/GenBank/DDBJ whole genome shotgun (WGS) entry which is preliminary data.</text>
</comment>
<dbReference type="Gene3D" id="3.40.50.10810">
    <property type="entry name" value="Tandem AAA-ATPase domain"/>
    <property type="match status" value="1"/>
</dbReference>
<dbReference type="Proteomes" id="UP000309038">
    <property type="component" value="Unassembled WGS sequence"/>
</dbReference>
<evidence type="ECO:0000313" key="7">
    <source>
        <dbReference type="Proteomes" id="UP000309038"/>
    </source>
</evidence>
<feature type="domain" description="SNF2 N-terminal" evidence="5">
    <location>
        <begin position="2"/>
        <end position="314"/>
    </location>
</feature>
<evidence type="ECO:0000256" key="1">
    <source>
        <dbReference type="ARBA" id="ARBA00022741"/>
    </source>
</evidence>
<dbReference type="InterPro" id="IPR000330">
    <property type="entry name" value="SNF2_N"/>
</dbReference>
<proteinExistence type="predicted"/>
<reference evidence="6 7" key="1">
    <citation type="submission" date="2019-02" db="EMBL/GenBank/DDBJ databases">
        <title>Genome sequencing of the rare red list fungi Phlebia centrifuga.</title>
        <authorList>
            <person name="Buettner E."/>
            <person name="Kellner H."/>
        </authorList>
    </citation>
    <scope>NUCLEOTIDE SEQUENCE [LARGE SCALE GENOMIC DNA]</scope>
    <source>
        <strain evidence="6 7">DSM 108282</strain>
    </source>
</reference>
<dbReference type="Pfam" id="PF00176">
    <property type="entry name" value="SNF2-rel_dom"/>
    <property type="match status" value="1"/>
</dbReference>
<sequence length="350" mass="39396">MDQVGIGKTMQLVGLIAVIAYFIDYHDKNHKFPGAYDKRKFHNGNIPKRPSVIVVPTALLSQWTAYLHKYLEKLHFDVLPYEATTTNRGNWIKDILGRSQQPPHRQIIVATHSEIQSDAINCLRLQLNEPTALPKIANERTALATLFSLKTNVLGCDEAHLHRKANKTYVAVRYLIMKATMPIMMTAMPIVTGPMDLWNIGRLLSLKDFSDSHLAWGSQMHKDLAAALKKDRKRRKDQGAHTGLQEALSGHVDTGSGKKPITAHQRVVLSNLEALKSKFNGHVIWRNHKSVDQDGKLILGLPPYKESILVLEACQKEIEMLEDLTDNTEEQLKLSAPGMFTSPAQEEDMM</sequence>
<keyword evidence="4" id="KW-0812">Transmembrane</keyword>
<keyword evidence="2" id="KW-0067">ATP-binding</keyword>
<evidence type="ECO:0000256" key="4">
    <source>
        <dbReference type="SAM" id="Phobius"/>
    </source>
</evidence>
<evidence type="ECO:0000256" key="3">
    <source>
        <dbReference type="SAM" id="MobiDB-lite"/>
    </source>
</evidence>
<protein>
    <recommendedName>
        <fullName evidence="5">SNF2 N-terminal domain-containing protein</fullName>
    </recommendedName>
</protein>
<dbReference type="InterPro" id="IPR038718">
    <property type="entry name" value="SNF2-like_sf"/>
</dbReference>